<dbReference type="Proteomes" id="UP000805193">
    <property type="component" value="Unassembled WGS sequence"/>
</dbReference>
<sequence>GISSFFMPDLAKVILRQYGTPDLFLILGALTLNSLPAALFLESPPWIASESSSQTSMVERDTAAHELSPKRTPTLALDEAAPNAPTEKKMVSGPLRPRTKRLSKGLETAFMPPNAKSELRSALRSFITMRFMLMAFFYGLYFYSLSTFLLIHVDLARDRDVSRSQAIYLMHVYSSGDVVMRVVVGVIIDRGYLAVHSAMALGHLGNAIAFEALVWSRSTASLLPSAFLLGCSQGTVCPLPPLMIIEDFGGKSMPMLMGGIYGFMGLLLITRPPVLGRLPSA</sequence>
<protein>
    <submittedName>
        <fullName evidence="1">Uncharacterized protein</fullName>
    </submittedName>
</protein>
<feature type="non-terminal residue" evidence="1">
    <location>
        <position position="1"/>
    </location>
</feature>
<comment type="caution">
    <text evidence="1">The sequence shown here is derived from an EMBL/GenBank/DDBJ whole genome shotgun (WGS) entry which is preliminary data.</text>
</comment>
<name>A0AC60QME8_IXOPE</name>
<evidence type="ECO:0000313" key="1">
    <source>
        <dbReference type="EMBL" id="KAG0434307.1"/>
    </source>
</evidence>
<accession>A0AC60QME8</accession>
<organism evidence="1 2">
    <name type="scientific">Ixodes persulcatus</name>
    <name type="common">Taiga tick</name>
    <dbReference type="NCBI Taxonomy" id="34615"/>
    <lineage>
        <taxon>Eukaryota</taxon>
        <taxon>Metazoa</taxon>
        <taxon>Ecdysozoa</taxon>
        <taxon>Arthropoda</taxon>
        <taxon>Chelicerata</taxon>
        <taxon>Arachnida</taxon>
        <taxon>Acari</taxon>
        <taxon>Parasitiformes</taxon>
        <taxon>Ixodida</taxon>
        <taxon>Ixodoidea</taxon>
        <taxon>Ixodidae</taxon>
        <taxon>Ixodinae</taxon>
        <taxon>Ixodes</taxon>
    </lineage>
</organism>
<dbReference type="EMBL" id="JABSTQ010008592">
    <property type="protein sequence ID" value="KAG0434307.1"/>
    <property type="molecule type" value="Genomic_DNA"/>
</dbReference>
<keyword evidence="2" id="KW-1185">Reference proteome</keyword>
<proteinExistence type="predicted"/>
<evidence type="ECO:0000313" key="2">
    <source>
        <dbReference type="Proteomes" id="UP000805193"/>
    </source>
</evidence>
<reference evidence="1 2" key="1">
    <citation type="journal article" date="2020" name="Cell">
        <title>Large-Scale Comparative Analyses of Tick Genomes Elucidate Their Genetic Diversity and Vector Capacities.</title>
        <authorList>
            <consortium name="Tick Genome and Microbiome Consortium (TIGMIC)"/>
            <person name="Jia N."/>
            <person name="Wang J."/>
            <person name="Shi W."/>
            <person name="Du L."/>
            <person name="Sun Y."/>
            <person name="Zhan W."/>
            <person name="Jiang J.F."/>
            <person name="Wang Q."/>
            <person name="Zhang B."/>
            <person name="Ji P."/>
            <person name="Bell-Sakyi L."/>
            <person name="Cui X.M."/>
            <person name="Yuan T.T."/>
            <person name="Jiang B.G."/>
            <person name="Yang W.F."/>
            <person name="Lam T.T."/>
            <person name="Chang Q.C."/>
            <person name="Ding S.J."/>
            <person name="Wang X.J."/>
            <person name="Zhu J.G."/>
            <person name="Ruan X.D."/>
            <person name="Zhao L."/>
            <person name="Wei J.T."/>
            <person name="Ye R.Z."/>
            <person name="Que T.C."/>
            <person name="Du C.H."/>
            <person name="Zhou Y.H."/>
            <person name="Cheng J.X."/>
            <person name="Dai P.F."/>
            <person name="Guo W.B."/>
            <person name="Han X.H."/>
            <person name="Huang E.J."/>
            <person name="Li L.F."/>
            <person name="Wei W."/>
            <person name="Gao Y.C."/>
            <person name="Liu J.Z."/>
            <person name="Shao H.Z."/>
            <person name="Wang X."/>
            <person name="Wang C.C."/>
            <person name="Yang T.C."/>
            <person name="Huo Q.B."/>
            <person name="Li W."/>
            <person name="Chen H.Y."/>
            <person name="Chen S.E."/>
            <person name="Zhou L.G."/>
            <person name="Ni X.B."/>
            <person name="Tian J.H."/>
            <person name="Sheng Y."/>
            <person name="Liu T."/>
            <person name="Pan Y.S."/>
            <person name="Xia L.Y."/>
            <person name="Li J."/>
            <person name="Zhao F."/>
            <person name="Cao W.C."/>
        </authorList>
    </citation>
    <scope>NUCLEOTIDE SEQUENCE [LARGE SCALE GENOMIC DNA]</scope>
    <source>
        <strain evidence="1">Iper-2018</strain>
    </source>
</reference>
<gene>
    <name evidence="1" type="ORF">HPB47_019198</name>
</gene>